<evidence type="ECO:0000256" key="1">
    <source>
        <dbReference type="ARBA" id="ARBA00022574"/>
    </source>
</evidence>
<protein>
    <submittedName>
        <fullName evidence="6">Uncharacterized protein</fullName>
    </submittedName>
</protein>
<organism evidence="5 6">
    <name type="scientific">Panagrolaimus davidi</name>
    <dbReference type="NCBI Taxonomy" id="227884"/>
    <lineage>
        <taxon>Eukaryota</taxon>
        <taxon>Metazoa</taxon>
        <taxon>Ecdysozoa</taxon>
        <taxon>Nematoda</taxon>
        <taxon>Chromadorea</taxon>
        <taxon>Rhabditida</taxon>
        <taxon>Tylenchina</taxon>
        <taxon>Panagrolaimomorpha</taxon>
        <taxon>Panagrolaimoidea</taxon>
        <taxon>Panagrolaimidae</taxon>
        <taxon>Panagrolaimus</taxon>
    </lineage>
</organism>
<dbReference type="PROSITE" id="PS50082">
    <property type="entry name" value="WD_REPEATS_2"/>
    <property type="match status" value="2"/>
</dbReference>
<accession>A0A914QJI7</accession>
<reference evidence="6" key="1">
    <citation type="submission" date="2022-11" db="UniProtKB">
        <authorList>
            <consortium name="WormBaseParasite"/>
        </authorList>
    </citation>
    <scope>IDENTIFICATION</scope>
</reference>
<dbReference type="SUPFAM" id="SSF50978">
    <property type="entry name" value="WD40 repeat-like"/>
    <property type="match status" value="1"/>
</dbReference>
<dbReference type="Proteomes" id="UP000887578">
    <property type="component" value="Unplaced"/>
</dbReference>
<evidence type="ECO:0000256" key="3">
    <source>
        <dbReference type="ARBA" id="ARBA00038366"/>
    </source>
</evidence>
<dbReference type="WBParaSite" id="PDA_v2.g3664.t1">
    <property type="protein sequence ID" value="PDA_v2.g3664.t1"/>
    <property type="gene ID" value="PDA_v2.g3664"/>
</dbReference>
<dbReference type="PROSITE" id="PS00678">
    <property type="entry name" value="WD_REPEATS_1"/>
    <property type="match status" value="2"/>
</dbReference>
<comment type="similarity">
    <text evidence="3">Belongs to the WD repeat AIP1 family.</text>
</comment>
<dbReference type="GO" id="GO:0030864">
    <property type="term" value="C:cortical actin cytoskeleton"/>
    <property type="evidence" value="ECO:0007669"/>
    <property type="project" value="TreeGrafter"/>
</dbReference>
<dbReference type="InterPro" id="IPR015943">
    <property type="entry name" value="WD40/YVTN_repeat-like_dom_sf"/>
</dbReference>
<sequence length="100" mass="11129">MENIWLQLIITENVASEKDWTYHNARVNCGAWSPNGRYVATGGLDTNVIVWDIQHSGESPIEIRGAHSASPINGVAWLDDKRLLTVGQDSNIKIWNVTLS</sequence>
<dbReference type="Pfam" id="PF00400">
    <property type="entry name" value="WD40"/>
    <property type="match status" value="2"/>
</dbReference>
<evidence type="ECO:0000313" key="6">
    <source>
        <dbReference type="WBParaSite" id="PDA_v2.g3664.t1"/>
    </source>
</evidence>
<dbReference type="PROSITE" id="PS50294">
    <property type="entry name" value="WD_REPEATS_REGION"/>
    <property type="match status" value="2"/>
</dbReference>
<evidence type="ECO:0000256" key="4">
    <source>
        <dbReference type="PROSITE-ProRule" id="PRU00221"/>
    </source>
</evidence>
<feature type="repeat" description="WD" evidence="4">
    <location>
        <begin position="79"/>
        <end position="100"/>
    </location>
</feature>
<dbReference type="InterPro" id="IPR019775">
    <property type="entry name" value="WD40_repeat_CS"/>
</dbReference>
<dbReference type="InterPro" id="IPR001680">
    <property type="entry name" value="WD40_rpt"/>
</dbReference>
<feature type="repeat" description="WD" evidence="4">
    <location>
        <begin position="20"/>
        <end position="54"/>
    </location>
</feature>
<dbReference type="InterPro" id="IPR036322">
    <property type="entry name" value="WD40_repeat_dom_sf"/>
</dbReference>
<keyword evidence="1 4" id="KW-0853">WD repeat</keyword>
<dbReference type="GO" id="GO:0045214">
    <property type="term" value="P:sarcomere organization"/>
    <property type="evidence" value="ECO:0007669"/>
    <property type="project" value="TreeGrafter"/>
</dbReference>
<proteinExistence type="inferred from homology"/>
<evidence type="ECO:0000256" key="2">
    <source>
        <dbReference type="ARBA" id="ARBA00022737"/>
    </source>
</evidence>
<dbReference type="SMART" id="SM00320">
    <property type="entry name" value="WD40"/>
    <property type="match status" value="2"/>
</dbReference>
<keyword evidence="5" id="KW-1185">Reference proteome</keyword>
<name>A0A914QJI7_9BILA</name>
<dbReference type="PANTHER" id="PTHR19856:SF0">
    <property type="entry name" value="WD REPEAT-CONTAINING PROTEIN 1"/>
    <property type="match status" value="1"/>
</dbReference>
<dbReference type="Gene3D" id="2.130.10.10">
    <property type="entry name" value="YVTN repeat-like/Quinoprotein amine dehydrogenase"/>
    <property type="match status" value="1"/>
</dbReference>
<dbReference type="GO" id="GO:0051015">
    <property type="term" value="F:actin filament binding"/>
    <property type="evidence" value="ECO:0007669"/>
    <property type="project" value="TreeGrafter"/>
</dbReference>
<evidence type="ECO:0000313" key="5">
    <source>
        <dbReference type="Proteomes" id="UP000887578"/>
    </source>
</evidence>
<dbReference type="GO" id="GO:0030042">
    <property type="term" value="P:actin filament depolymerization"/>
    <property type="evidence" value="ECO:0007669"/>
    <property type="project" value="TreeGrafter"/>
</dbReference>
<dbReference type="AlphaFoldDB" id="A0A914QJI7"/>
<dbReference type="GO" id="GO:0040011">
    <property type="term" value="P:locomotion"/>
    <property type="evidence" value="ECO:0007669"/>
    <property type="project" value="TreeGrafter"/>
</dbReference>
<dbReference type="PANTHER" id="PTHR19856">
    <property type="entry name" value="WD-REPEATCONTAINING PROTEIN WDR1"/>
    <property type="match status" value="1"/>
</dbReference>
<keyword evidence="2" id="KW-0677">Repeat</keyword>